<evidence type="ECO:0000313" key="3">
    <source>
        <dbReference type="Proteomes" id="UP000199645"/>
    </source>
</evidence>
<sequence>MTQVTPAQVATEPASTESAAGAQHPADQPETEVTRPALRVVKAHPAPRRVDSIGEQLLAEPSRTPEILAQALVQALGPRAQTWTDHARSTYPTASRDALARLAVQRFTRSAGLRGGAGALAGPYAPVALGAATVITHAELVLHLAAIHGLDPTAPERAADLLRLVSPGVGPVLGWAALSLATPGVRLLTAFLSARTTTEMVAVRARRFYAESQVSQESGRS</sequence>
<protein>
    <recommendedName>
        <fullName evidence="4">EcsC protein family protein</fullName>
    </recommendedName>
</protein>
<evidence type="ECO:0008006" key="4">
    <source>
        <dbReference type="Google" id="ProtNLM"/>
    </source>
</evidence>
<accession>A0A1I2N1M9</accession>
<evidence type="ECO:0000313" key="2">
    <source>
        <dbReference type="EMBL" id="SFF96769.1"/>
    </source>
</evidence>
<proteinExistence type="predicted"/>
<reference evidence="2 3" key="1">
    <citation type="submission" date="2016-10" db="EMBL/GenBank/DDBJ databases">
        <authorList>
            <person name="de Groot N.N."/>
        </authorList>
    </citation>
    <scope>NUCLEOTIDE SEQUENCE [LARGE SCALE GENOMIC DNA]</scope>
    <source>
        <strain evidence="2 3">DSM 43019</strain>
    </source>
</reference>
<dbReference type="RefSeq" id="WP_093622298.1">
    <property type="nucleotide sequence ID" value="NZ_BOMT01000118.1"/>
</dbReference>
<evidence type="ECO:0000256" key="1">
    <source>
        <dbReference type="SAM" id="MobiDB-lite"/>
    </source>
</evidence>
<feature type="region of interest" description="Disordered" evidence="1">
    <location>
        <begin position="1"/>
        <end position="34"/>
    </location>
</feature>
<dbReference type="OrthoDB" id="3777854at2"/>
<organism evidence="2 3">
    <name type="scientific">Actinoplanes philippinensis</name>
    <dbReference type="NCBI Taxonomy" id="35752"/>
    <lineage>
        <taxon>Bacteria</taxon>
        <taxon>Bacillati</taxon>
        <taxon>Actinomycetota</taxon>
        <taxon>Actinomycetes</taxon>
        <taxon>Micromonosporales</taxon>
        <taxon>Micromonosporaceae</taxon>
        <taxon>Actinoplanes</taxon>
    </lineage>
</organism>
<name>A0A1I2N1M9_9ACTN</name>
<dbReference type="AlphaFoldDB" id="A0A1I2N1M9"/>
<dbReference type="EMBL" id="FONV01000036">
    <property type="protein sequence ID" value="SFF96769.1"/>
    <property type="molecule type" value="Genomic_DNA"/>
</dbReference>
<gene>
    <name evidence="2" type="ORF">SAMN05421541_13632</name>
</gene>
<dbReference type="Proteomes" id="UP000199645">
    <property type="component" value="Unassembled WGS sequence"/>
</dbReference>
<feature type="compositionally biased region" description="Polar residues" evidence="1">
    <location>
        <begin position="1"/>
        <end position="18"/>
    </location>
</feature>
<keyword evidence="3" id="KW-1185">Reference proteome</keyword>